<dbReference type="InterPro" id="IPR050832">
    <property type="entry name" value="Bact_Acetyltransf"/>
</dbReference>
<dbReference type="PROSITE" id="PS51186">
    <property type="entry name" value="GNAT"/>
    <property type="match status" value="1"/>
</dbReference>
<comment type="caution">
    <text evidence="4">The sequence shown here is derived from an EMBL/GenBank/DDBJ whole genome shotgun (WGS) entry which is preliminary data.</text>
</comment>
<dbReference type="EMBL" id="MTBP01000003">
    <property type="protein sequence ID" value="POM23269.1"/>
    <property type="molecule type" value="Genomic_DNA"/>
</dbReference>
<evidence type="ECO:0000313" key="5">
    <source>
        <dbReference type="Proteomes" id="UP000242367"/>
    </source>
</evidence>
<gene>
    <name evidence="4" type="ORF">BTM25_44220</name>
</gene>
<evidence type="ECO:0000259" key="3">
    <source>
        <dbReference type="PROSITE" id="PS51186"/>
    </source>
</evidence>
<keyword evidence="5" id="KW-1185">Reference proteome</keyword>
<organism evidence="4 5">
    <name type="scientific">Actinomadura rubteroloni</name>
    <dbReference type="NCBI Taxonomy" id="1926885"/>
    <lineage>
        <taxon>Bacteria</taxon>
        <taxon>Bacillati</taxon>
        <taxon>Actinomycetota</taxon>
        <taxon>Actinomycetes</taxon>
        <taxon>Streptosporangiales</taxon>
        <taxon>Thermomonosporaceae</taxon>
        <taxon>Actinomadura</taxon>
    </lineage>
</organism>
<dbReference type="AlphaFoldDB" id="A0A2P4UDZ3"/>
<dbReference type="GO" id="GO:0016747">
    <property type="term" value="F:acyltransferase activity, transferring groups other than amino-acyl groups"/>
    <property type="evidence" value="ECO:0007669"/>
    <property type="project" value="InterPro"/>
</dbReference>
<proteinExistence type="predicted"/>
<reference evidence="4 5" key="1">
    <citation type="journal article" date="2017" name="Chemistry">
        <title>Isolation, Biosynthesis and Chemical Modifications of Rubterolones A-F: Rare Tropolone Alkaloids from Actinomadura sp. 5-2.</title>
        <authorList>
            <person name="Guo H."/>
            <person name="Benndorf R."/>
            <person name="Leichnitz D."/>
            <person name="Klassen J.L."/>
            <person name="Vollmers J."/>
            <person name="Gorls H."/>
            <person name="Steinacker M."/>
            <person name="Weigel C."/>
            <person name="Dahse H.M."/>
            <person name="Kaster A.K."/>
            <person name="de Beer Z.W."/>
            <person name="Poulsen M."/>
            <person name="Beemelmanns C."/>
        </authorList>
    </citation>
    <scope>NUCLEOTIDE SEQUENCE [LARGE SCALE GENOMIC DNA]</scope>
    <source>
        <strain evidence="4 5">5-2</strain>
    </source>
</reference>
<feature type="domain" description="N-acetyltransferase" evidence="3">
    <location>
        <begin position="1"/>
        <end position="138"/>
    </location>
</feature>
<dbReference type="SUPFAM" id="SSF55729">
    <property type="entry name" value="Acyl-CoA N-acyltransferases (Nat)"/>
    <property type="match status" value="1"/>
</dbReference>
<dbReference type="InterPro" id="IPR000182">
    <property type="entry name" value="GNAT_dom"/>
</dbReference>
<evidence type="ECO:0000256" key="1">
    <source>
        <dbReference type="ARBA" id="ARBA00022679"/>
    </source>
</evidence>
<dbReference type="CDD" id="cd04301">
    <property type="entry name" value="NAT_SF"/>
    <property type="match status" value="1"/>
</dbReference>
<keyword evidence="2" id="KW-0012">Acyltransferase</keyword>
<dbReference type="Gene3D" id="3.40.630.30">
    <property type="match status" value="1"/>
</dbReference>
<evidence type="ECO:0000313" key="4">
    <source>
        <dbReference type="EMBL" id="POM23269.1"/>
    </source>
</evidence>
<protein>
    <submittedName>
        <fullName evidence="4">Putative acetyltransferase</fullName>
    </submittedName>
</protein>
<dbReference type="Proteomes" id="UP000242367">
    <property type="component" value="Unassembled WGS sequence"/>
</dbReference>
<dbReference type="InterPro" id="IPR016181">
    <property type="entry name" value="Acyl_CoA_acyltransferase"/>
</dbReference>
<accession>A0A2P4UDZ3</accession>
<sequence length="138" mass="15328">MEIRRIIQVEAVKDAGHLFDSPPRPEATERFLADERHHLLIAYVDDVPAGMVTGVEMTHPDKGTEMFLYELGVDESFRGRGVGRALTSALADLARERDCYGMWTITEEDNAAALATYSRAGGAPEDEQVVLAWTFDQT</sequence>
<name>A0A2P4UDZ3_9ACTN</name>
<dbReference type="RefSeq" id="WP_103564920.1">
    <property type="nucleotide sequence ID" value="NZ_MTBP01000003.1"/>
</dbReference>
<dbReference type="Pfam" id="PF00583">
    <property type="entry name" value="Acetyltransf_1"/>
    <property type="match status" value="1"/>
</dbReference>
<evidence type="ECO:0000256" key="2">
    <source>
        <dbReference type="ARBA" id="ARBA00023315"/>
    </source>
</evidence>
<dbReference type="PANTHER" id="PTHR43877">
    <property type="entry name" value="AMINOALKYLPHOSPHONATE N-ACETYLTRANSFERASE-RELATED-RELATED"/>
    <property type="match status" value="1"/>
</dbReference>
<keyword evidence="1 4" id="KW-0808">Transferase</keyword>